<evidence type="ECO:0000256" key="1">
    <source>
        <dbReference type="SAM" id="MobiDB-lite"/>
    </source>
</evidence>
<feature type="compositionally biased region" description="Basic and acidic residues" evidence="1">
    <location>
        <begin position="1"/>
        <end position="12"/>
    </location>
</feature>
<accession>A0A7T8GSQ5</accession>
<gene>
    <name evidence="2" type="ORF">FKW44_022350</name>
</gene>
<dbReference type="EMBL" id="CP045905">
    <property type="protein sequence ID" value="QQP37052.1"/>
    <property type="molecule type" value="Genomic_DNA"/>
</dbReference>
<feature type="region of interest" description="Disordered" evidence="1">
    <location>
        <begin position="1"/>
        <end position="63"/>
    </location>
</feature>
<sequence>TLPTEKKKEEIRRRRKKKEEGVCQEASLLKKTHYPEEPEALELSDSPVAVTITSATEEEEETT</sequence>
<protein>
    <submittedName>
        <fullName evidence="2">Uncharacterized protein</fullName>
    </submittedName>
</protein>
<proteinExistence type="predicted"/>
<keyword evidence="3" id="KW-1185">Reference proteome</keyword>
<dbReference type="AlphaFoldDB" id="A0A7T8GSQ5"/>
<feature type="non-terminal residue" evidence="2">
    <location>
        <position position="1"/>
    </location>
</feature>
<name>A0A7T8GSQ5_CALRO</name>
<evidence type="ECO:0000313" key="2">
    <source>
        <dbReference type="EMBL" id="QQP37052.1"/>
    </source>
</evidence>
<dbReference type="Proteomes" id="UP000595437">
    <property type="component" value="Chromosome 16"/>
</dbReference>
<evidence type="ECO:0000313" key="3">
    <source>
        <dbReference type="Proteomes" id="UP000595437"/>
    </source>
</evidence>
<reference evidence="3" key="1">
    <citation type="submission" date="2021-01" db="EMBL/GenBank/DDBJ databases">
        <title>Caligus Genome Assembly.</title>
        <authorList>
            <person name="Gallardo-Escarate C."/>
        </authorList>
    </citation>
    <scope>NUCLEOTIDE SEQUENCE [LARGE SCALE GENOMIC DNA]</scope>
</reference>
<organism evidence="2 3">
    <name type="scientific">Caligus rogercresseyi</name>
    <name type="common">Sea louse</name>
    <dbReference type="NCBI Taxonomy" id="217165"/>
    <lineage>
        <taxon>Eukaryota</taxon>
        <taxon>Metazoa</taxon>
        <taxon>Ecdysozoa</taxon>
        <taxon>Arthropoda</taxon>
        <taxon>Crustacea</taxon>
        <taxon>Multicrustacea</taxon>
        <taxon>Hexanauplia</taxon>
        <taxon>Copepoda</taxon>
        <taxon>Siphonostomatoida</taxon>
        <taxon>Caligidae</taxon>
        <taxon>Caligus</taxon>
    </lineage>
</organism>